<reference evidence="2 3" key="1">
    <citation type="submission" date="2018-04" db="EMBL/GenBank/DDBJ databases">
        <title>Massilia violaceinigra sp. nov., a novel purple-pigmented bacterium isolated from Tianshan glacier, Xinjiang, China.</title>
        <authorList>
            <person name="Wang H."/>
        </authorList>
    </citation>
    <scope>NUCLEOTIDE SEQUENCE [LARGE SCALE GENOMIC DNA]</scope>
    <source>
        <strain evidence="2 3">B448-2</strain>
    </source>
</reference>
<dbReference type="PROSITE" id="PS51819">
    <property type="entry name" value="VOC"/>
    <property type="match status" value="1"/>
</dbReference>
<evidence type="ECO:0000313" key="3">
    <source>
        <dbReference type="Proteomes" id="UP000241421"/>
    </source>
</evidence>
<organism evidence="2 3">
    <name type="scientific">Massilia glaciei</name>
    <dbReference type="NCBI Taxonomy" id="1524097"/>
    <lineage>
        <taxon>Bacteria</taxon>
        <taxon>Pseudomonadati</taxon>
        <taxon>Pseudomonadota</taxon>
        <taxon>Betaproteobacteria</taxon>
        <taxon>Burkholderiales</taxon>
        <taxon>Oxalobacteraceae</taxon>
        <taxon>Telluria group</taxon>
        <taxon>Massilia</taxon>
    </lineage>
</organism>
<keyword evidence="3" id="KW-1185">Reference proteome</keyword>
<dbReference type="AlphaFoldDB" id="A0A2U2I765"/>
<dbReference type="PANTHER" id="PTHR34109">
    <property type="entry name" value="BNAUNNG04460D PROTEIN-RELATED"/>
    <property type="match status" value="1"/>
</dbReference>
<dbReference type="Pfam" id="PF18029">
    <property type="entry name" value="Glyoxalase_6"/>
    <property type="match status" value="1"/>
</dbReference>
<proteinExistence type="predicted"/>
<dbReference type="PANTHER" id="PTHR34109:SF1">
    <property type="entry name" value="VOC DOMAIN-CONTAINING PROTEIN"/>
    <property type="match status" value="1"/>
</dbReference>
<dbReference type="Gene3D" id="3.10.180.10">
    <property type="entry name" value="2,3-Dihydroxybiphenyl 1,2-Dioxygenase, domain 1"/>
    <property type="match status" value="1"/>
</dbReference>
<dbReference type="InterPro" id="IPR029068">
    <property type="entry name" value="Glyas_Bleomycin-R_OHBP_Dase"/>
</dbReference>
<protein>
    <submittedName>
        <fullName evidence="2">Glyoxalase</fullName>
    </submittedName>
</protein>
<dbReference type="OrthoDB" id="5522469at2"/>
<accession>A0A2U2I765</accession>
<evidence type="ECO:0000259" key="1">
    <source>
        <dbReference type="PROSITE" id="PS51819"/>
    </source>
</evidence>
<feature type="domain" description="VOC" evidence="1">
    <location>
        <begin position="1"/>
        <end position="124"/>
    </location>
</feature>
<gene>
    <name evidence="2" type="ORF">C7C56_001085</name>
</gene>
<sequence>MNFVVNLDVDDLDKATRFYVAAFGLRVGRRFGDFGVELLGGPAPIYVLFKPQGSHAASTTAQTRNYARHWTPMHLDVVVDDIEAAVQTAVTAGAKLEQRPTTQPCGKLALLADPFGHGFCFVEFIGRGYDEIADQ</sequence>
<dbReference type="SUPFAM" id="SSF54593">
    <property type="entry name" value="Glyoxalase/Bleomycin resistance protein/Dihydroxybiphenyl dioxygenase"/>
    <property type="match status" value="1"/>
</dbReference>
<dbReference type="Proteomes" id="UP000241421">
    <property type="component" value="Unassembled WGS sequence"/>
</dbReference>
<name>A0A2U2I765_9BURK</name>
<dbReference type="InterPro" id="IPR041581">
    <property type="entry name" value="Glyoxalase_6"/>
</dbReference>
<dbReference type="EMBL" id="PXWF02000019">
    <property type="protein sequence ID" value="PWF55545.1"/>
    <property type="molecule type" value="Genomic_DNA"/>
</dbReference>
<comment type="caution">
    <text evidence="2">The sequence shown here is derived from an EMBL/GenBank/DDBJ whole genome shotgun (WGS) entry which is preliminary data.</text>
</comment>
<evidence type="ECO:0000313" key="2">
    <source>
        <dbReference type="EMBL" id="PWF55545.1"/>
    </source>
</evidence>
<dbReference type="InterPro" id="IPR037523">
    <property type="entry name" value="VOC_core"/>
</dbReference>